<evidence type="ECO:0000313" key="2">
    <source>
        <dbReference type="EMBL" id="KAK2964257.1"/>
    </source>
</evidence>
<organism evidence="2 3">
    <name type="scientific">Blattamonas nauphoetae</name>
    <dbReference type="NCBI Taxonomy" id="2049346"/>
    <lineage>
        <taxon>Eukaryota</taxon>
        <taxon>Metamonada</taxon>
        <taxon>Preaxostyla</taxon>
        <taxon>Oxymonadida</taxon>
        <taxon>Blattamonas</taxon>
    </lineage>
</organism>
<comment type="caution">
    <text evidence="2">The sequence shown here is derived from an EMBL/GenBank/DDBJ whole genome shotgun (WGS) entry which is preliminary data.</text>
</comment>
<evidence type="ECO:0000313" key="3">
    <source>
        <dbReference type="Proteomes" id="UP001281761"/>
    </source>
</evidence>
<feature type="compositionally biased region" description="Basic and acidic residues" evidence="1">
    <location>
        <begin position="97"/>
        <end position="109"/>
    </location>
</feature>
<proteinExistence type="predicted"/>
<keyword evidence="3" id="KW-1185">Reference proteome</keyword>
<reference evidence="2 3" key="1">
    <citation type="journal article" date="2022" name="bioRxiv">
        <title>Genomics of Preaxostyla Flagellates Illuminates Evolutionary Transitions and the Path Towards Mitochondrial Loss.</title>
        <authorList>
            <person name="Novak L.V.F."/>
            <person name="Treitli S.C."/>
            <person name="Pyrih J."/>
            <person name="Halakuc P."/>
            <person name="Pipaliya S.V."/>
            <person name="Vacek V."/>
            <person name="Brzon O."/>
            <person name="Soukal P."/>
            <person name="Eme L."/>
            <person name="Dacks J.B."/>
            <person name="Karnkowska A."/>
            <person name="Elias M."/>
            <person name="Hampl V."/>
        </authorList>
    </citation>
    <scope>NUCLEOTIDE SEQUENCE [LARGE SCALE GENOMIC DNA]</scope>
    <source>
        <strain evidence="2">NAU3</strain>
        <tissue evidence="2">Gut</tissue>
    </source>
</reference>
<sequence length="148" mass="17210">MQDSKTQTLEVFHPLFLEKTEQHFAEQKHHRHLLTATFSVHNVLFTFVKVESEIPTKKRSSLSTASQQLQHHFREQLRVSTAEEEAEDPLHTAEALVKTKEDGRDEMRKQLVACRNHPPAWTGSGEEDYCDTPQKSWEERNESTEPTE</sequence>
<dbReference type="Proteomes" id="UP001281761">
    <property type="component" value="Unassembled WGS sequence"/>
</dbReference>
<evidence type="ECO:0000256" key="1">
    <source>
        <dbReference type="SAM" id="MobiDB-lite"/>
    </source>
</evidence>
<feature type="compositionally biased region" description="Basic and acidic residues" evidence="1">
    <location>
        <begin position="136"/>
        <end position="148"/>
    </location>
</feature>
<protein>
    <submittedName>
        <fullName evidence="2">Uncharacterized protein</fullName>
    </submittedName>
</protein>
<name>A0ABQ9YKJ0_9EUKA</name>
<gene>
    <name evidence="2" type="ORF">BLNAU_788</name>
</gene>
<feature type="region of interest" description="Disordered" evidence="1">
    <location>
        <begin position="78"/>
        <end position="148"/>
    </location>
</feature>
<accession>A0ABQ9YKJ0</accession>
<dbReference type="EMBL" id="JARBJD010000003">
    <property type="protein sequence ID" value="KAK2964257.1"/>
    <property type="molecule type" value="Genomic_DNA"/>
</dbReference>